<dbReference type="AlphaFoldDB" id="A0AA47I5K0"/>
<name>A0AA47I5K0_9CLOT</name>
<dbReference type="Proteomes" id="UP001164733">
    <property type="component" value="Chromosome"/>
</dbReference>
<gene>
    <name evidence="2" type="ORF">LL038_14815</name>
</gene>
<accession>A0AA47I5K0</accession>
<feature type="transmembrane region" description="Helical" evidence="1">
    <location>
        <begin position="53"/>
        <end position="71"/>
    </location>
</feature>
<proteinExistence type="predicted"/>
<sequence>MNAYNWNNIFPDMPKSFKSKVNATLSSLPEKEENDEMENNIKPYKRGSMRRKIIIILAATMVIGTTVFAAGKVGKIQSIYGSSSTIPTYTTIPTVEQVKNDFKFNPKLVDKFDNGYTFADGYTDNQKGVDENGNTVKKTKSLDFTYTKGNDKLYLSMENGMLGERSNKETVVNTCNGIDLYYSSSVYKVVPANYKLTEQDKQDKLSGKYVFSYGSDKIEISQSQYLEWMQGGIHYSLLAMDSNISKDELVKMAPQVIRTK</sequence>
<organism evidence="2 3">
    <name type="scientific">Clostridium estertheticum</name>
    <dbReference type="NCBI Taxonomy" id="238834"/>
    <lineage>
        <taxon>Bacteria</taxon>
        <taxon>Bacillati</taxon>
        <taxon>Bacillota</taxon>
        <taxon>Clostridia</taxon>
        <taxon>Eubacteriales</taxon>
        <taxon>Clostridiaceae</taxon>
        <taxon>Clostridium</taxon>
    </lineage>
</organism>
<protein>
    <submittedName>
        <fullName evidence="2">Signal peptide protein</fullName>
    </submittedName>
</protein>
<evidence type="ECO:0000256" key="1">
    <source>
        <dbReference type="SAM" id="Phobius"/>
    </source>
</evidence>
<dbReference type="EMBL" id="CP086239">
    <property type="protein sequence ID" value="WAG58915.1"/>
    <property type="molecule type" value="Genomic_DNA"/>
</dbReference>
<keyword evidence="1" id="KW-1133">Transmembrane helix</keyword>
<reference evidence="2" key="1">
    <citation type="submission" date="2021-11" db="EMBL/GenBank/DDBJ databases">
        <title>Clostridia strains as spoilage organisms.</title>
        <authorList>
            <person name="Wambui J."/>
            <person name="Stevens M.J.A."/>
            <person name="Stephan R."/>
        </authorList>
    </citation>
    <scope>NUCLEOTIDE SEQUENCE</scope>
    <source>
        <strain evidence="2">CF009</strain>
    </source>
</reference>
<dbReference type="RefSeq" id="WP_216124775.1">
    <property type="nucleotide sequence ID" value="NZ_CP086239.1"/>
</dbReference>
<keyword evidence="1" id="KW-0472">Membrane</keyword>
<evidence type="ECO:0000313" key="3">
    <source>
        <dbReference type="Proteomes" id="UP001164733"/>
    </source>
</evidence>
<evidence type="ECO:0000313" key="2">
    <source>
        <dbReference type="EMBL" id="WAG58915.1"/>
    </source>
</evidence>
<keyword evidence="1" id="KW-0812">Transmembrane</keyword>